<name>A0A562RL08_9BURK</name>
<comment type="caution">
    <text evidence="2">The sequence shown here is derived from an EMBL/GenBank/DDBJ whole genome shotgun (WGS) entry which is preliminary data.</text>
</comment>
<sequence length="172" mass="19172">MASQFLSRLAFVARGLLRHLVRQWSGYLVVGALAVWSYLHYRIGVNVSGSLPGHVYLIELDMPPTRVGQLVAFTWQRNAFYRPERLFIKQVRGVPGQCVTRVGRQVFVDGRPQGTAKPASRQGIPLEPIAPGIIPCGYLYVGAPHPDSLDSRYRITGLVGPERIVGRAYELF</sequence>
<evidence type="ECO:0000313" key="2">
    <source>
        <dbReference type="EMBL" id="TWI69294.1"/>
    </source>
</evidence>
<protein>
    <submittedName>
        <fullName evidence="2">Conjugal transfer pilin signal peptidase TrbI</fullName>
    </submittedName>
</protein>
<dbReference type="OrthoDB" id="8524932at2"/>
<dbReference type="GO" id="GO:0006465">
    <property type="term" value="P:signal peptide processing"/>
    <property type="evidence" value="ECO:0007669"/>
    <property type="project" value="InterPro"/>
</dbReference>
<dbReference type="AlphaFoldDB" id="A0A562RL08"/>
<keyword evidence="3" id="KW-1185">Reference proteome</keyword>
<dbReference type="Gene3D" id="2.10.109.10">
    <property type="entry name" value="Umud Fragment, subunit A"/>
    <property type="match status" value="1"/>
</dbReference>
<dbReference type="GO" id="GO:0004252">
    <property type="term" value="F:serine-type endopeptidase activity"/>
    <property type="evidence" value="ECO:0007669"/>
    <property type="project" value="InterPro"/>
</dbReference>
<accession>A0A562RL08</accession>
<dbReference type="Proteomes" id="UP000318431">
    <property type="component" value="Unassembled WGS sequence"/>
</dbReference>
<dbReference type="SUPFAM" id="SSF51306">
    <property type="entry name" value="LexA/Signal peptidase"/>
    <property type="match status" value="1"/>
</dbReference>
<evidence type="ECO:0000259" key="1">
    <source>
        <dbReference type="Pfam" id="PF10502"/>
    </source>
</evidence>
<dbReference type="InterPro" id="IPR019533">
    <property type="entry name" value="Peptidase_S26"/>
</dbReference>
<gene>
    <name evidence="2" type="ORF">IP91_00361</name>
</gene>
<feature type="domain" description="Peptidase S26" evidence="1">
    <location>
        <begin position="35"/>
        <end position="168"/>
    </location>
</feature>
<proteinExistence type="predicted"/>
<dbReference type="Pfam" id="PF10502">
    <property type="entry name" value="Peptidase_S26"/>
    <property type="match status" value="1"/>
</dbReference>
<organism evidence="2 3">
    <name type="scientific">Pseudoduganella lurida</name>
    <dbReference type="NCBI Taxonomy" id="1036180"/>
    <lineage>
        <taxon>Bacteria</taxon>
        <taxon>Pseudomonadati</taxon>
        <taxon>Pseudomonadota</taxon>
        <taxon>Betaproteobacteria</taxon>
        <taxon>Burkholderiales</taxon>
        <taxon>Oxalobacteraceae</taxon>
        <taxon>Telluria group</taxon>
        <taxon>Pseudoduganella</taxon>
    </lineage>
</organism>
<dbReference type="RefSeq" id="WP_145647060.1">
    <property type="nucleotide sequence ID" value="NZ_VLLB01000001.1"/>
</dbReference>
<reference evidence="2 3" key="1">
    <citation type="journal article" date="2015" name="Stand. Genomic Sci.">
        <title>Genomic Encyclopedia of Bacterial and Archaeal Type Strains, Phase III: the genomes of soil and plant-associated and newly described type strains.</title>
        <authorList>
            <person name="Whitman W.B."/>
            <person name="Woyke T."/>
            <person name="Klenk H.P."/>
            <person name="Zhou Y."/>
            <person name="Lilburn T.G."/>
            <person name="Beck B.J."/>
            <person name="De Vos P."/>
            <person name="Vandamme P."/>
            <person name="Eisen J.A."/>
            <person name="Garrity G."/>
            <person name="Hugenholtz P."/>
            <person name="Kyrpides N.C."/>
        </authorList>
    </citation>
    <scope>NUCLEOTIDE SEQUENCE [LARGE SCALE GENOMIC DNA]</scope>
    <source>
        <strain evidence="2 3">CGMCC 1.10822</strain>
    </source>
</reference>
<dbReference type="EMBL" id="VLLB01000001">
    <property type="protein sequence ID" value="TWI69294.1"/>
    <property type="molecule type" value="Genomic_DNA"/>
</dbReference>
<evidence type="ECO:0000313" key="3">
    <source>
        <dbReference type="Proteomes" id="UP000318431"/>
    </source>
</evidence>
<dbReference type="InterPro" id="IPR036286">
    <property type="entry name" value="LexA/Signal_pep-like_sf"/>
</dbReference>